<dbReference type="AlphaFoldDB" id="A0A6J1SNS1"/>
<keyword evidence="1" id="KW-0479">Metal-binding</keyword>
<feature type="compositionally biased region" description="Acidic residues" evidence="2">
    <location>
        <begin position="275"/>
        <end position="302"/>
    </location>
</feature>
<feature type="compositionally biased region" description="Pro residues" evidence="2">
    <location>
        <begin position="36"/>
        <end position="61"/>
    </location>
</feature>
<dbReference type="PROSITE" id="PS00028">
    <property type="entry name" value="ZINC_FINGER_C2H2_1"/>
    <property type="match status" value="1"/>
</dbReference>
<feature type="compositionally biased region" description="Gly residues" evidence="2">
    <location>
        <begin position="650"/>
        <end position="661"/>
    </location>
</feature>
<feature type="region of interest" description="Disordered" evidence="2">
    <location>
        <begin position="512"/>
        <end position="531"/>
    </location>
</feature>
<dbReference type="GO" id="GO:0000492">
    <property type="term" value="P:box C/D snoRNP assembly"/>
    <property type="evidence" value="ECO:0007669"/>
    <property type="project" value="TreeGrafter"/>
</dbReference>
<dbReference type="InterPro" id="IPR019496">
    <property type="entry name" value="NUFIP1_cons_dom"/>
</dbReference>
<dbReference type="KEGG" id="foc:113209549"/>
<feature type="compositionally biased region" description="Low complexity" evidence="2">
    <location>
        <begin position="357"/>
        <end position="372"/>
    </location>
</feature>
<feature type="region of interest" description="Disordered" evidence="2">
    <location>
        <begin position="269"/>
        <end position="318"/>
    </location>
</feature>
<feature type="region of interest" description="Disordered" evidence="2">
    <location>
        <begin position="788"/>
        <end position="905"/>
    </location>
</feature>
<dbReference type="GO" id="GO:0003723">
    <property type="term" value="F:RNA binding"/>
    <property type="evidence" value="ECO:0007669"/>
    <property type="project" value="InterPro"/>
</dbReference>
<dbReference type="InterPro" id="IPR039136">
    <property type="entry name" value="NUFIP1-like"/>
</dbReference>
<keyword evidence="1" id="KW-0862">Zinc</keyword>
<feature type="region of interest" description="Disordered" evidence="2">
    <location>
        <begin position="747"/>
        <end position="771"/>
    </location>
</feature>
<keyword evidence="1" id="KW-0863">Zinc-finger</keyword>
<dbReference type="PROSITE" id="PS50157">
    <property type="entry name" value="ZINC_FINGER_C2H2_2"/>
    <property type="match status" value="1"/>
</dbReference>
<proteinExistence type="predicted"/>
<name>A0A6J1SNS1_FRAOC</name>
<feature type="domain" description="C2H2-type" evidence="3">
    <location>
        <begin position="544"/>
        <end position="566"/>
    </location>
</feature>
<dbReference type="Pfam" id="PF10453">
    <property type="entry name" value="NUFIP1"/>
    <property type="match status" value="1"/>
</dbReference>
<dbReference type="OrthoDB" id="273070at2759"/>
<feature type="region of interest" description="Disordered" evidence="2">
    <location>
        <begin position="1"/>
        <end position="125"/>
    </location>
</feature>
<feature type="compositionally biased region" description="Pro residues" evidence="2">
    <location>
        <begin position="91"/>
        <end position="104"/>
    </location>
</feature>
<dbReference type="PANTHER" id="PTHR13309:SF0">
    <property type="entry name" value="FMR1-INTERACTING PROTEIN NUFIP1"/>
    <property type="match status" value="1"/>
</dbReference>
<evidence type="ECO:0000313" key="4">
    <source>
        <dbReference type="Proteomes" id="UP000504606"/>
    </source>
</evidence>
<sequence length="954" mass="105821">MGLARGGGPHRGGGRGSGRGVHKKARGGIPMMRPSGPVPLMGPPGHRPPMGGPRMRPPPPGLMHQPPGVRPPPPGMRPPRPPLHGPHGMVRPPPPGFRPPPGPHGPHGHMGHHGHRMGPPGMPHRPPHPGMMRGRGGMMRPPMMPPRFGPPGHPGPPGPLGIPPLGPPMGPPFMMRLARGGRRGGMAGKGGKNRKMKGKSGTNRPQAELEAAELVKPWVTDAIRPEIVKKHKLHADARASKDVKDWEAFKEQKKKVAVMVNEAKLEYIGSHPEEVIDEADHDDIHEEEEEEEEEEEDDDCEDGNNWQHGAEESYNPAHVDGVDEQNASEISYDAQWNWCQDPYVSYYTSTATTEVTQETDASSSTMSANTSADQNQETNNQYDYYGYYNYASQYHGSNASTDGSHQYQAQETNGQSDYYGYYSPSTQNHGSIGLTESQQYQPQETGSQYSNNGYYNSATQSYGSPGKDLGYSQGYNQWYNQEYEQVYASYQQYSVPYQQHQNEYSIAVHPSPNSYTHSPSKPYNQKNRHSGNFNKRIDVPFSLFYCESCDRSFPNDAKLQEHLSEHRTCGIDGCKFTAHTKVVDNHVRMQHDTGLYRRMISNDDTEKWRAERKKKYPSQANIEVRQLQQQEMIKRGERLGFDQNRSGNSRGRGGPAGSSGRGRGRPNPTSNVPNPNLSEVKVEKLSASEWRPQFPIPVVQDIEIVNRGKLVKFPGTGNFKSDQDKIEEAMAASGALNTLCGYGAGSSEDEANDHNNLVPDKNSAEVNGTPCVDTSQIKESFDVQVNETSISSQHDSMHQSENGSESDGSAPEEMPISKPTCSNDIGSLEQPDKPEVTRKRKRHHAKHGEPKKAKNDTSVQPLMSETDKKLCDENSLPQSGNKSRPPFGRRGKGKDSFQNSRHNFKRPPTLLEKLLAPDIQQERNIILQCIRYVVEQNFFKGAENSFGIKAPVAN</sequence>
<dbReference type="Proteomes" id="UP000504606">
    <property type="component" value="Unplaced"/>
</dbReference>
<dbReference type="SMART" id="SM00355">
    <property type="entry name" value="ZnF_C2H2"/>
    <property type="match status" value="2"/>
</dbReference>
<keyword evidence="4" id="KW-1185">Reference proteome</keyword>
<dbReference type="GO" id="GO:0008270">
    <property type="term" value="F:zinc ion binding"/>
    <property type="evidence" value="ECO:0007669"/>
    <property type="project" value="UniProtKB-KW"/>
</dbReference>
<protein>
    <submittedName>
        <fullName evidence="5">Uncharacterized protein LOC113209549</fullName>
    </submittedName>
</protein>
<dbReference type="PANTHER" id="PTHR13309">
    <property type="entry name" value="NUCLEAR FRAGILE X MENTAL RETARDATION PROTEIN INTERACTING PROTEIN 1"/>
    <property type="match status" value="1"/>
</dbReference>
<reference evidence="5" key="1">
    <citation type="submission" date="2025-08" db="UniProtKB">
        <authorList>
            <consortium name="RefSeq"/>
        </authorList>
    </citation>
    <scope>IDENTIFICATION</scope>
    <source>
        <tissue evidence="5">Whole organism</tissue>
    </source>
</reference>
<evidence type="ECO:0000259" key="3">
    <source>
        <dbReference type="PROSITE" id="PS50157"/>
    </source>
</evidence>
<evidence type="ECO:0000256" key="1">
    <source>
        <dbReference type="PROSITE-ProRule" id="PRU00042"/>
    </source>
</evidence>
<evidence type="ECO:0000313" key="5">
    <source>
        <dbReference type="RefSeq" id="XP_026282904.1"/>
    </source>
</evidence>
<feature type="compositionally biased region" description="Pro residues" evidence="2">
    <location>
        <begin position="68"/>
        <end position="84"/>
    </location>
</feature>
<feature type="compositionally biased region" description="Gly residues" evidence="2">
    <location>
        <begin position="1"/>
        <end position="19"/>
    </location>
</feature>
<gene>
    <name evidence="5" type="primary">LOC113209549</name>
</gene>
<feature type="region of interest" description="Disordered" evidence="2">
    <location>
        <begin position="183"/>
        <end position="207"/>
    </location>
</feature>
<feature type="compositionally biased region" description="Polar residues" evidence="2">
    <location>
        <begin position="788"/>
        <end position="807"/>
    </location>
</feature>
<dbReference type="GO" id="GO:0005634">
    <property type="term" value="C:nucleus"/>
    <property type="evidence" value="ECO:0007669"/>
    <property type="project" value="TreeGrafter"/>
</dbReference>
<dbReference type="InterPro" id="IPR013087">
    <property type="entry name" value="Znf_C2H2_type"/>
</dbReference>
<feature type="compositionally biased region" description="Basic residues" evidence="2">
    <location>
        <begin position="106"/>
        <end position="116"/>
    </location>
</feature>
<dbReference type="CTD" id="40043"/>
<accession>A0A6J1SNS1</accession>
<feature type="region of interest" description="Disordered" evidence="2">
    <location>
        <begin position="638"/>
        <end position="678"/>
    </location>
</feature>
<feature type="region of interest" description="Disordered" evidence="2">
    <location>
        <begin position="357"/>
        <end position="377"/>
    </location>
</feature>
<dbReference type="RefSeq" id="XP_026282904.1">
    <property type="nucleotide sequence ID" value="XM_026427119.2"/>
</dbReference>
<dbReference type="GeneID" id="113209549"/>
<evidence type="ECO:0000256" key="2">
    <source>
        <dbReference type="SAM" id="MobiDB-lite"/>
    </source>
</evidence>
<organism evidence="4 5">
    <name type="scientific">Frankliniella occidentalis</name>
    <name type="common">Western flower thrips</name>
    <name type="synonym">Euthrips occidentalis</name>
    <dbReference type="NCBI Taxonomy" id="133901"/>
    <lineage>
        <taxon>Eukaryota</taxon>
        <taxon>Metazoa</taxon>
        <taxon>Ecdysozoa</taxon>
        <taxon>Arthropoda</taxon>
        <taxon>Hexapoda</taxon>
        <taxon>Insecta</taxon>
        <taxon>Pterygota</taxon>
        <taxon>Neoptera</taxon>
        <taxon>Paraneoptera</taxon>
        <taxon>Thysanoptera</taxon>
        <taxon>Terebrantia</taxon>
        <taxon>Thripoidea</taxon>
        <taxon>Thripidae</taxon>
        <taxon>Frankliniella</taxon>
    </lineage>
</organism>